<organism evidence="1 2">
    <name type="scientific">Pseudomonas mosselii</name>
    <dbReference type="NCBI Taxonomy" id="78327"/>
    <lineage>
        <taxon>Bacteria</taxon>
        <taxon>Pseudomonadati</taxon>
        <taxon>Pseudomonadota</taxon>
        <taxon>Gammaproteobacteria</taxon>
        <taxon>Pseudomonadales</taxon>
        <taxon>Pseudomonadaceae</taxon>
        <taxon>Pseudomonas</taxon>
    </lineage>
</organism>
<reference evidence="1 2" key="1">
    <citation type="submission" date="2020-07" db="EMBL/GenBank/DDBJ databases">
        <title>Diversity of carbapenemase encoding genes among Pseudomonas putida group clinical isolates in a tertiary Brazilian hospital.</title>
        <authorList>
            <person name="Alberto-Lei F."/>
            <person name="Nodari C.S."/>
            <person name="Streling A.P."/>
            <person name="Paulino J.T."/>
            <person name="Bessa-Neto F.O."/>
            <person name="Cayo R."/>
            <person name="Gales A.C."/>
        </authorList>
    </citation>
    <scope>NUCLEOTIDE SEQUENCE [LARGE SCALE GENOMIC DNA]</scope>
    <source>
        <strain evidence="1 2">14802</strain>
    </source>
</reference>
<gene>
    <name evidence="1" type="ORF">H4C75_14350</name>
</gene>
<dbReference type="RefSeq" id="WP_182323253.1">
    <property type="nucleotide sequence ID" value="NZ_JACGDE010000009.1"/>
</dbReference>
<dbReference type="AlphaFoldDB" id="A0A7W2JVJ0"/>
<protein>
    <recommendedName>
        <fullName evidence="3">DUF2635 domain-containing protein</fullName>
    </recommendedName>
</protein>
<evidence type="ECO:0000313" key="2">
    <source>
        <dbReference type="Proteomes" id="UP000541770"/>
    </source>
</evidence>
<dbReference type="Proteomes" id="UP000541770">
    <property type="component" value="Unassembled WGS sequence"/>
</dbReference>
<evidence type="ECO:0008006" key="3">
    <source>
        <dbReference type="Google" id="ProtNLM"/>
    </source>
</evidence>
<accession>A0A7W2JVJ0</accession>
<name>A0A7W2JVJ0_9PSED</name>
<evidence type="ECO:0000313" key="1">
    <source>
        <dbReference type="EMBL" id="MBA6065939.1"/>
    </source>
</evidence>
<sequence length="69" mass="7411">MLVIATQHPVPVMPGTAKDGKDFIDPAPAKPMSVEENAYYLRRIAAGELERVEEKSGAKSTAKKAEAQA</sequence>
<comment type="caution">
    <text evidence="1">The sequence shown here is derived from an EMBL/GenBank/DDBJ whole genome shotgun (WGS) entry which is preliminary data.</text>
</comment>
<proteinExistence type="predicted"/>
<dbReference type="EMBL" id="JACGDE010000009">
    <property type="protein sequence ID" value="MBA6065939.1"/>
    <property type="molecule type" value="Genomic_DNA"/>
</dbReference>